<dbReference type="OrthoDB" id="1708823at2759"/>
<dbReference type="EMBL" id="AEOI02000001">
    <property type="protein sequence ID" value="ESX03652.1"/>
    <property type="molecule type" value="Genomic_DNA"/>
</dbReference>
<keyword evidence="7" id="KW-0539">Nucleus</keyword>
<dbReference type="PRINTS" id="PR01849">
    <property type="entry name" value="UBIQUITINACT"/>
</dbReference>
<comment type="caution">
    <text evidence="10">The sequence shown here is derived from an EMBL/GenBank/DDBJ whole genome shotgun (WGS) entry which is preliminary data.</text>
</comment>
<dbReference type="STRING" id="871575.W1QKL3"/>
<evidence type="ECO:0000256" key="7">
    <source>
        <dbReference type="ARBA" id="ARBA00023242"/>
    </source>
</evidence>
<dbReference type="SUPFAM" id="SSF69572">
    <property type="entry name" value="Activating enzymes of the ubiquitin-like proteins"/>
    <property type="match status" value="1"/>
</dbReference>
<evidence type="ECO:0000313" key="10">
    <source>
        <dbReference type="EMBL" id="ESX03652.1"/>
    </source>
</evidence>
<dbReference type="GO" id="GO:0005737">
    <property type="term" value="C:cytoplasm"/>
    <property type="evidence" value="ECO:0007669"/>
    <property type="project" value="UniProtKB-SubCell"/>
</dbReference>
<comment type="pathway">
    <text evidence="3">Protein modification; protein sumoylation.</text>
</comment>
<dbReference type="RefSeq" id="XP_013937068.1">
    <property type="nucleotide sequence ID" value="XM_014081593.1"/>
</dbReference>
<dbReference type="InterPro" id="IPR000011">
    <property type="entry name" value="UBQ/SUMO-activ_enz_E1-like"/>
</dbReference>
<dbReference type="AlphaFoldDB" id="W1QKL3"/>
<dbReference type="PANTHER" id="PTHR10953:SF162">
    <property type="entry name" value="SUMO-ACTIVATING ENZYME SUBUNIT 1"/>
    <property type="match status" value="1"/>
</dbReference>
<sequence>MISKTLSEDEIKLYDRQIRLWGMEAQTRMRGSRVLVVNLTSVGCEVVKNLMLGGIGAITVIDSFKVLDQDLNANFFIDKTQVGQPKVLAAEARIKDLNPRVNLTVSTDDWQEKPEDYFLSYNLIVATGLDKTQLTRLNAITRKLKIPFYATGTHGLYGYIFVDLIEHESSVKYEKNPTPKKVGELSPTSEIVSITEVVENDVELQNCIVKTRFVPLSEIFINNYDKLKYYFPTPRKLKKISPVLPILLALLEIPSQIGKPIEDVAIDAKELESKVAEVVSRLKLPEEIIRPELVEKLAQQAFCEFQPVSAIIGGAVSQDLINMLGRRELPLNNFVVLDGFTNEMPIYTL</sequence>
<keyword evidence="6" id="KW-0833">Ubl conjugation pathway</keyword>
<evidence type="ECO:0000256" key="2">
    <source>
        <dbReference type="ARBA" id="ARBA00004496"/>
    </source>
</evidence>
<reference evidence="10 11" key="1">
    <citation type="journal article" date="2013" name="BMC Genomics">
        <title>Genome sequence and analysis of methylotrophic yeast Hansenula polymorpha DL1.</title>
        <authorList>
            <person name="Ravin N.V."/>
            <person name="Eldarov M.A."/>
            <person name="Kadnikov V.V."/>
            <person name="Beletsky A.V."/>
            <person name="Schneider J."/>
            <person name="Mardanova E.S."/>
            <person name="Smekalova E.M."/>
            <person name="Zvereva M.I."/>
            <person name="Dontsova O.A."/>
            <person name="Mardanov A.V."/>
            <person name="Skryabin K.G."/>
        </authorList>
    </citation>
    <scope>NUCLEOTIDE SEQUENCE [LARGE SCALE GENOMIC DNA]</scope>
    <source>
        <strain evidence="11">ATCC 26012 / BCRC 20466 / JCM 22074 / NRRL Y-7560 / DL-1</strain>
    </source>
</reference>
<name>W1QKL3_OGAPD</name>
<dbReference type="eggNOG" id="KOG2014">
    <property type="taxonomic scope" value="Eukaryota"/>
</dbReference>
<keyword evidence="11" id="KW-1185">Reference proteome</keyword>
<dbReference type="InterPro" id="IPR035985">
    <property type="entry name" value="Ubiquitin-activating_enz"/>
</dbReference>
<evidence type="ECO:0000259" key="9">
    <source>
        <dbReference type="Pfam" id="PF00899"/>
    </source>
</evidence>
<proteinExistence type="inferred from homology"/>
<dbReference type="InterPro" id="IPR000594">
    <property type="entry name" value="ThiF_NAD_FAD-bd"/>
</dbReference>
<dbReference type="OMA" id="EFFGQFD"/>
<dbReference type="InterPro" id="IPR045886">
    <property type="entry name" value="ThiF/MoeB/HesA"/>
</dbReference>
<dbReference type="GO" id="GO:0016925">
    <property type="term" value="P:protein sumoylation"/>
    <property type="evidence" value="ECO:0007669"/>
    <property type="project" value="TreeGrafter"/>
</dbReference>
<keyword evidence="5" id="KW-0963">Cytoplasm</keyword>
<feature type="domain" description="THIF-type NAD/FAD binding fold" evidence="9">
    <location>
        <begin position="14"/>
        <end position="345"/>
    </location>
</feature>
<dbReference type="Gene3D" id="3.40.50.720">
    <property type="entry name" value="NAD(P)-binding Rossmann-like Domain"/>
    <property type="match status" value="1"/>
</dbReference>
<evidence type="ECO:0000256" key="1">
    <source>
        <dbReference type="ARBA" id="ARBA00004123"/>
    </source>
</evidence>
<dbReference type="Pfam" id="PF00899">
    <property type="entry name" value="ThiF"/>
    <property type="match status" value="1"/>
</dbReference>
<dbReference type="Proteomes" id="UP000008673">
    <property type="component" value="Unassembled WGS sequence"/>
</dbReference>
<dbReference type="PANTHER" id="PTHR10953">
    <property type="entry name" value="UBIQUITIN-ACTIVATING ENZYME E1"/>
    <property type="match status" value="1"/>
</dbReference>
<evidence type="ECO:0000256" key="6">
    <source>
        <dbReference type="ARBA" id="ARBA00022786"/>
    </source>
</evidence>
<evidence type="ECO:0000313" key="11">
    <source>
        <dbReference type="Proteomes" id="UP000008673"/>
    </source>
</evidence>
<dbReference type="KEGG" id="opa:HPODL_00144"/>
<comment type="subcellular location">
    <subcellularLocation>
        <location evidence="2">Cytoplasm</location>
    </subcellularLocation>
    <subcellularLocation>
        <location evidence="1">Nucleus</location>
    </subcellularLocation>
</comment>
<evidence type="ECO:0000256" key="5">
    <source>
        <dbReference type="ARBA" id="ARBA00022490"/>
    </source>
</evidence>
<gene>
    <name evidence="10" type="ORF">HPODL_00144</name>
</gene>
<comment type="similarity">
    <text evidence="4">Belongs to the ubiquitin-activating E1 family.</text>
</comment>
<accession>W1QKL3</accession>
<dbReference type="GO" id="GO:0031510">
    <property type="term" value="C:SUMO activating enzyme complex"/>
    <property type="evidence" value="ECO:0007669"/>
    <property type="project" value="TreeGrafter"/>
</dbReference>
<evidence type="ECO:0000256" key="4">
    <source>
        <dbReference type="ARBA" id="ARBA00005673"/>
    </source>
</evidence>
<protein>
    <recommendedName>
        <fullName evidence="8">Ubiquitin-like 1-activating enzyme E1A</fullName>
    </recommendedName>
</protein>
<dbReference type="GeneID" id="25769619"/>
<dbReference type="HOGENOM" id="CLU_002556_4_1_1"/>
<organism evidence="10 11">
    <name type="scientific">Ogataea parapolymorpha (strain ATCC 26012 / BCRC 20466 / JCM 22074 / NRRL Y-7560 / DL-1)</name>
    <name type="common">Yeast</name>
    <name type="synonym">Hansenula polymorpha</name>
    <dbReference type="NCBI Taxonomy" id="871575"/>
    <lineage>
        <taxon>Eukaryota</taxon>
        <taxon>Fungi</taxon>
        <taxon>Dikarya</taxon>
        <taxon>Ascomycota</taxon>
        <taxon>Saccharomycotina</taxon>
        <taxon>Pichiomycetes</taxon>
        <taxon>Pichiales</taxon>
        <taxon>Pichiaceae</taxon>
        <taxon>Ogataea</taxon>
    </lineage>
</organism>
<evidence type="ECO:0000256" key="3">
    <source>
        <dbReference type="ARBA" id="ARBA00004718"/>
    </source>
</evidence>
<evidence type="ECO:0000256" key="8">
    <source>
        <dbReference type="ARBA" id="ARBA00044354"/>
    </source>
</evidence>
<dbReference type="GO" id="GO:0019948">
    <property type="term" value="F:SUMO activating enzyme activity"/>
    <property type="evidence" value="ECO:0007669"/>
    <property type="project" value="TreeGrafter"/>
</dbReference>